<feature type="transmembrane region" description="Helical" evidence="8">
    <location>
        <begin position="388"/>
        <end position="410"/>
    </location>
</feature>
<keyword evidence="4" id="KW-1003">Cell membrane</keyword>
<accession>A0A2U1CM80</accession>
<reference evidence="9 10" key="1">
    <citation type="submission" date="2018-04" db="EMBL/GenBank/DDBJ databases">
        <title>Genomic Encyclopedia of Type Strains, Phase IV (KMG-IV): sequencing the most valuable type-strain genomes for metagenomic binning, comparative biology and taxonomic classification.</title>
        <authorList>
            <person name="Goeker M."/>
        </authorList>
    </citation>
    <scope>NUCLEOTIDE SEQUENCE [LARGE SCALE GENOMIC DNA]</scope>
    <source>
        <strain evidence="9 10">DSM 10065</strain>
    </source>
</reference>
<keyword evidence="7 8" id="KW-0472">Membrane</keyword>
<keyword evidence="6 8" id="KW-1133">Transmembrane helix</keyword>
<feature type="transmembrane region" description="Helical" evidence="8">
    <location>
        <begin position="568"/>
        <end position="593"/>
    </location>
</feature>
<feature type="transmembrane region" description="Helical" evidence="8">
    <location>
        <begin position="56"/>
        <end position="77"/>
    </location>
</feature>
<feature type="transmembrane region" description="Helical" evidence="8">
    <location>
        <begin position="422"/>
        <end position="440"/>
    </location>
</feature>
<proteinExistence type="inferred from homology"/>
<dbReference type="PANTHER" id="PTHR30472:SF37">
    <property type="entry name" value="FE(3+) DICITRATE TRANSPORT SYSTEM PERMEASE PROTEIN FECD-RELATED"/>
    <property type="match status" value="1"/>
</dbReference>
<evidence type="ECO:0000256" key="6">
    <source>
        <dbReference type="ARBA" id="ARBA00022989"/>
    </source>
</evidence>
<dbReference type="CDD" id="cd06550">
    <property type="entry name" value="TM_ABC_iron-siderophores_like"/>
    <property type="match status" value="2"/>
</dbReference>
<dbReference type="Gene3D" id="1.10.3470.10">
    <property type="entry name" value="ABC transporter involved in vitamin B12 uptake, BtuC"/>
    <property type="match status" value="2"/>
</dbReference>
<feature type="transmembrane region" description="Helical" evidence="8">
    <location>
        <begin position="479"/>
        <end position="498"/>
    </location>
</feature>
<keyword evidence="10" id="KW-1185">Reference proteome</keyword>
<feature type="transmembrane region" description="Helical" evidence="8">
    <location>
        <begin position="446"/>
        <end position="467"/>
    </location>
</feature>
<feature type="transmembrane region" description="Helical" evidence="8">
    <location>
        <begin position="143"/>
        <end position="167"/>
    </location>
</feature>
<feature type="transmembrane region" description="Helical" evidence="8">
    <location>
        <begin position="187"/>
        <end position="208"/>
    </location>
</feature>
<sequence>MPRYSWPVVVILLSALIALCLSLRSIVLEIPLAQWLAALTLSNPLDLQQLVVREILLPRIAISILAGAALALSGVIFQQMLRNPLAEATTLGVASGAGLALKIGILWFPNLVDTAQEGLTFTGAALALGLTFFLAWRDAASPLRLILAGLIVSLFLGVVSSVLALFFHEQLRGMFLWSSGTLQNVGWDASIYLAPRFALCFGLALLLVRPFSLLALADENARSLGIPLAAFRILGMLLAVALAAFVVSAVGMIGFLGIAAPALVRLAGVRTYRARMLASIALGGVLLWLADQLTQVNPFFRNELPTGIVTAILGGPLMLWMLPKLRGMQGASGNELGKSVRRLAAPWLVVTAAVPVLCLAAWAALALGQNLAGWNWSSGAQLDALLPWRWPRVTAALAAGAMMAMSGTLVQRMTGNAMASPEILGISSGATLGVVMLFFFEPVPNHALKIGVAGLSAFVTLVVMLSLARRSAYSPERMILTGVALGTVLGALLSLAMISGDPRLGTLLAWMGGSTYAIAPVDALIACGLAVFLGLLIPLTVRWLDVLPLGEVTARALGVSLAGSRLAILVMTAILTGGAVLIVGPLSFVGLMGPHIARMAGFQRALSQLVASAMIGALIMVVADWLGRNLLFPYQIPAGILATLIGGPYFMWLMWRKTP</sequence>
<dbReference type="GO" id="GO:0005886">
    <property type="term" value="C:plasma membrane"/>
    <property type="evidence" value="ECO:0007669"/>
    <property type="project" value="UniProtKB-SubCell"/>
</dbReference>
<feature type="transmembrane region" description="Helical" evidence="8">
    <location>
        <begin position="305"/>
        <end position="322"/>
    </location>
</feature>
<dbReference type="Pfam" id="PF01032">
    <property type="entry name" value="FecCD"/>
    <property type="match status" value="2"/>
</dbReference>
<dbReference type="GO" id="GO:0033214">
    <property type="term" value="P:siderophore-iron import into cell"/>
    <property type="evidence" value="ECO:0007669"/>
    <property type="project" value="TreeGrafter"/>
</dbReference>
<feature type="transmembrane region" description="Helical" evidence="8">
    <location>
        <begin position="632"/>
        <end position="655"/>
    </location>
</feature>
<evidence type="ECO:0000256" key="5">
    <source>
        <dbReference type="ARBA" id="ARBA00022692"/>
    </source>
</evidence>
<feature type="transmembrane region" description="Helical" evidence="8">
    <location>
        <begin position="605"/>
        <end position="626"/>
    </location>
</feature>
<protein>
    <submittedName>
        <fullName evidence="9">Iron complex transport system permease protein</fullName>
    </submittedName>
</protein>
<comment type="subcellular location">
    <subcellularLocation>
        <location evidence="1">Cell membrane</location>
        <topology evidence="1">Multi-pass membrane protein</topology>
    </subcellularLocation>
</comment>
<feature type="transmembrane region" description="Helical" evidence="8">
    <location>
        <begin position="518"/>
        <end position="537"/>
    </location>
</feature>
<organism evidence="9 10">
    <name type="scientific">Pusillimonas noertemannii</name>
    <dbReference type="NCBI Taxonomy" id="305977"/>
    <lineage>
        <taxon>Bacteria</taxon>
        <taxon>Pseudomonadati</taxon>
        <taxon>Pseudomonadota</taxon>
        <taxon>Betaproteobacteria</taxon>
        <taxon>Burkholderiales</taxon>
        <taxon>Alcaligenaceae</taxon>
        <taxon>Pusillimonas</taxon>
    </lineage>
</organism>
<feature type="transmembrane region" description="Helical" evidence="8">
    <location>
        <begin position="343"/>
        <end position="368"/>
    </location>
</feature>
<comment type="similarity">
    <text evidence="2">Belongs to the binding-protein-dependent transport system permease family. FecCD subfamily.</text>
</comment>
<dbReference type="InterPro" id="IPR037294">
    <property type="entry name" value="ABC_BtuC-like"/>
</dbReference>
<comment type="caution">
    <text evidence="9">The sequence shown here is derived from an EMBL/GenBank/DDBJ whole genome shotgun (WGS) entry which is preliminary data.</text>
</comment>
<evidence type="ECO:0000256" key="8">
    <source>
        <dbReference type="SAM" id="Phobius"/>
    </source>
</evidence>
<evidence type="ECO:0000256" key="2">
    <source>
        <dbReference type="ARBA" id="ARBA00007935"/>
    </source>
</evidence>
<keyword evidence="3" id="KW-0813">Transport</keyword>
<dbReference type="InterPro" id="IPR000522">
    <property type="entry name" value="ABC_transptr_permease_BtuC"/>
</dbReference>
<dbReference type="NCBIfam" id="NF007866">
    <property type="entry name" value="PRK10577.1-2"/>
    <property type="match status" value="1"/>
</dbReference>
<dbReference type="GO" id="GO:0022857">
    <property type="term" value="F:transmembrane transporter activity"/>
    <property type="evidence" value="ECO:0007669"/>
    <property type="project" value="InterPro"/>
</dbReference>
<evidence type="ECO:0000313" key="9">
    <source>
        <dbReference type="EMBL" id="PVY62115.1"/>
    </source>
</evidence>
<evidence type="ECO:0000256" key="4">
    <source>
        <dbReference type="ARBA" id="ARBA00022475"/>
    </source>
</evidence>
<dbReference type="AlphaFoldDB" id="A0A2U1CM80"/>
<name>A0A2U1CM80_9BURK</name>
<feature type="transmembrane region" description="Helical" evidence="8">
    <location>
        <begin position="119"/>
        <end position="136"/>
    </location>
</feature>
<feature type="transmembrane region" description="Helical" evidence="8">
    <location>
        <begin position="245"/>
        <end position="264"/>
    </location>
</feature>
<feature type="transmembrane region" description="Helical" evidence="8">
    <location>
        <begin position="89"/>
        <end position="107"/>
    </location>
</feature>
<evidence type="ECO:0000256" key="3">
    <source>
        <dbReference type="ARBA" id="ARBA00022448"/>
    </source>
</evidence>
<evidence type="ECO:0000313" key="10">
    <source>
        <dbReference type="Proteomes" id="UP000246145"/>
    </source>
</evidence>
<keyword evidence="5 8" id="KW-0812">Transmembrane</keyword>
<feature type="transmembrane region" description="Helical" evidence="8">
    <location>
        <begin position="220"/>
        <end position="239"/>
    </location>
</feature>
<feature type="transmembrane region" description="Helical" evidence="8">
    <location>
        <begin position="276"/>
        <end position="293"/>
    </location>
</feature>
<gene>
    <name evidence="9" type="ORF">C7440_1605</name>
</gene>
<dbReference type="EMBL" id="QEKO01000002">
    <property type="protein sequence ID" value="PVY62115.1"/>
    <property type="molecule type" value="Genomic_DNA"/>
</dbReference>
<evidence type="ECO:0000256" key="1">
    <source>
        <dbReference type="ARBA" id="ARBA00004651"/>
    </source>
</evidence>
<evidence type="ECO:0000256" key="7">
    <source>
        <dbReference type="ARBA" id="ARBA00023136"/>
    </source>
</evidence>
<dbReference type="Proteomes" id="UP000246145">
    <property type="component" value="Unassembled WGS sequence"/>
</dbReference>
<dbReference type="SUPFAM" id="SSF81345">
    <property type="entry name" value="ABC transporter involved in vitamin B12 uptake, BtuC"/>
    <property type="match status" value="2"/>
</dbReference>
<dbReference type="PANTHER" id="PTHR30472">
    <property type="entry name" value="FERRIC ENTEROBACTIN TRANSPORT SYSTEM PERMEASE PROTEIN"/>
    <property type="match status" value="1"/>
</dbReference>